<dbReference type="EMBL" id="WEZQ01000005">
    <property type="protein sequence ID" value="MYV16473.1"/>
    <property type="molecule type" value="Genomic_DNA"/>
</dbReference>
<dbReference type="AlphaFoldDB" id="A0A6N9I241"/>
<sequence length="373" mass="41443">MDNFHSNIPFYPSQCVTLTLRRTRRRIMAQHQRLISLIEPPVSLSDSNMSAYVEGTYDLLVRLADHQQWDEAALTALTKKIASTVNDVNLKTQFSNWQASSATVGSSAFTTLFAASSMAPLDKMRQLLSILGAHLNSNTGDLVADHEFAREAGPSDPFWRELAHTVQAAFPNGLAQDDATVRMVHQLRYLIDAHNVAFVRRSFELNGENDLEALIAFDKDAIAHGNIASKADSSRMHNKQPEALARGVLPALPTANFKRLVDFHSEFVIAPVPEPTFIIVPLGQIANVNDVPAYVRGLTLEERNALVNGASFNYADSNDYGQPESRHALFDVNYGENDPMVRRLAMKPYTSPRAEPRAISLLQQQYDAAVQQR</sequence>
<gene>
    <name evidence="1" type="ORF">GB993_02975</name>
</gene>
<comment type="caution">
    <text evidence="1">The sequence shown here is derived from an EMBL/GenBank/DDBJ whole genome shotgun (WGS) entry which is preliminary data.</text>
</comment>
<proteinExistence type="predicted"/>
<accession>A0A6N9I241</accession>
<evidence type="ECO:0000313" key="2">
    <source>
        <dbReference type="Proteomes" id="UP000449209"/>
    </source>
</evidence>
<reference evidence="1 2" key="1">
    <citation type="journal article" date="2019" name="Appl. Environ. Microbiol.">
        <title>Genetic determinants of hydroxycinnamic acid metabolism in heterofermentative lactobacilli.</title>
        <authorList>
            <person name="Gaur G."/>
            <person name="Oh J.H."/>
            <person name="Filannino P."/>
            <person name="Gobbetti M."/>
            <person name="van Pijkeren J.P."/>
            <person name="Ganzle M.G."/>
        </authorList>
    </citation>
    <scope>NUCLEOTIDE SEQUENCE [LARGE SCALE GENOMIC DNA]</scope>
    <source>
        <strain evidence="1 2">C5</strain>
    </source>
</reference>
<dbReference type="InterPro" id="IPR021462">
    <property type="entry name" value="DUF3114"/>
</dbReference>
<protein>
    <submittedName>
        <fullName evidence="1">DUF3114 domain-containing protein</fullName>
    </submittedName>
</protein>
<name>A0A6N9I241_9LACO</name>
<evidence type="ECO:0000313" key="1">
    <source>
        <dbReference type="EMBL" id="MYV16473.1"/>
    </source>
</evidence>
<dbReference type="Pfam" id="PF11311">
    <property type="entry name" value="DUF3114"/>
    <property type="match status" value="1"/>
</dbReference>
<dbReference type="Proteomes" id="UP000449209">
    <property type="component" value="Unassembled WGS sequence"/>
</dbReference>
<organism evidence="1 2">
    <name type="scientific">Furfurilactobacillus milii</name>
    <dbReference type="NCBI Taxonomy" id="2888272"/>
    <lineage>
        <taxon>Bacteria</taxon>
        <taxon>Bacillati</taxon>
        <taxon>Bacillota</taxon>
        <taxon>Bacilli</taxon>
        <taxon>Lactobacillales</taxon>
        <taxon>Lactobacillaceae</taxon>
        <taxon>Furfurilactobacillus</taxon>
    </lineage>
</organism>